<evidence type="ECO:0000313" key="2">
    <source>
        <dbReference type="EMBL" id="MBO0609769.1"/>
    </source>
</evidence>
<dbReference type="SUPFAM" id="SSF52402">
    <property type="entry name" value="Adenine nucleotide alpha hydrolases-like"/>
    <property type="match status" value="1"/>
</dbReference>
<feature type="domain" description="UspA" evidence="1">
    <location>
        <begin position="4"/>
        <end position="147"/>
    </location>
</feature>
<gene>
    <name evidence="2" type="ORF">J0911_12115</name>
</gene>
<dbReference type="Proteomes" id="UP000664617">
    <property type="component" value="Unassembled WGS sequence"/>
</dbReference>
<evidence type="ECO:0000313" key="3">
    <source>
        <dbReference type="Proteomes" id="UP000664617"/>
    </source>
</evidence>
<dbReference type="EMBL" id="JAFMPK010000044">
    <property type="protein sequence ID" value="MBO0609769.1"/>
    <property type="molecule type" value="Genomic_DNA"/>
</dbReference>
<comment type="caution">
    <text evidence="2">The sequence shown here is derived from an EMBL/GenBank/DDBJ whole genome shotgun (WGS) entry which is preliminary data.</text>
</comment>
<dbReference type="Pfam" id="PF00582">
    <property type="entry name" value="Usp"/>
    <property type="match status" value="1"/>
</dbReference>
<sequence length="157" mass="16717">MTMRSVVVGVDHRQPDLPRRAASLVQSLGGSLVEIVCLWVDESAMTEPNGFTVSVDPDIVMSDDRYAADVLNGLNRSMADVGLPWCAVRGAGDPARELTRVADDVGAAMIVIGARRTGLRGWATSMVGGTVAGRLVHDQRRPVVVLPERTPGDEDPA</sequence>
<dbReference type="InterPro" id="IPR014729">
    <property type="entry name" value="Rossmann-like_a/b/a_fold"/>
</dbReference>
<keyword evidence="3" id="KW-1185">Reference proteome</keyword>
<dbReference type="InterPro" id="IPR006016">
    <property type="entry name" value="UspA"/>
</dbReference>
<accession>A0ABS3I9R3</accession>
<proteinExistence type="predicted"/>
<protein>
    <submittedName>
        <fullName evidence="2">Universal stress protein</fullName>
    </submittedName>
</protein>
<dbReference type="Gene3D" id="3.40.50.620">
    <property type="entry name" value="HUPs"/>
    <property type="match status" value="1"/>
</dbReference>
<reference evidence="3" key="2">
    <citation type="submission" date="2023-07" db="EMBL/GenBank/DDBJ databases">
        <title>Myceligenerans salitolerans sp. nov., a halotolerant actinomycete isolated from a salt lake in Xinjiang, China.</title>
        <authorList>
            <person name="Guan T."/>
        </authorList>
    </citation>
    <scope>NUCLEOTIDE SEQUENCE [LARGE SCALE GENOMIC DNA]</scope>
    <source>
        <strain evidence="3">XHU 5031</strain>
    </source>
</reference>
<evidence type="ECO:0000259" key="1">
    <source>
        <dbReference type="Pfam" id="PF00582"/>
    </source>
</evidence>
<reference evidence="2 3" key="1">
    <citation type="submission" date="2021-03" db="EMBL/GenBank/DDBJ databases">
        <authorList>
            <person name="Xin L."/>
        </authorList>
    </citation>
    <scope>NUCLEOTIDE SEQUENCE [LARGE SCALE GENOMIC DNA]</scope>
    <source>
        <strain evidence="2 3">XHU 5031</strain>
    </source>
</reference>
<organism evidence="2 3">
    <name type="scientific">Myceligenerans salitolerans</name>
    <dbReference type="NCBI Taxonomy" id="1230528"/>
    <lineage>
        <taxon>Bacteria</taxon>
        <taxon>Bacillati</taxon>
        <taxon>Actinomycetota</taxon>
        <taxon>Actinomycetes</taxon>
        <taxon>Micrococcales</taxon>
        <taxon>Promicromonosporaceae</taxon>
        <taxon>Myceligenerans</taxon>
    </lineage>
</organism>
<dbReference type="CDD" id="cd00293">
    <property type="entry name" value="USP-like"/>
    <property type="match status" value="1"/>
</dbReference>
<name>A0ABS3I9R3_9MICO</name>